<dbReference type="InterPro" id="IPR054208">
    <property type="entry name" value="DUF6914"/>
</dbReference>
<dbReference type="Proteomes" id="UP001296104">
    <property type="component" value="Unassembled WGS sequence"/>
</dbReference>
<name>A0AAI8W269_9PEZI</name>
<dbReference type="AlphaFoldDB" id="A0AAI8W269"/>
<accession>A0AAI8W269</accession>
<organism evidence="1 2">
    <name type="scientific">Lecanosticta acicola</name>
    <dbReference type="NCBI Taxonomy" id="111012"/>
    <lineage>
        <taxon>Eukaryota</taxon>
        <taxon>Fungi</taxon>
        <taxon>Dikarya</taxon>
        <taxon>Ascomycota</taxon>
        <taxon>Pezizomycotina</taxon>
        <taxon>Dothideomycetes</taxon>
        <taxon>Dothideomycetidae</taxon>
        <taxon>Mycosphaerellales</taxon>
        <taxon>Mycosphaerellaceae</taxon>
        <taxon>Lecanosticta</taxon>
    </lineage>
</organism>
<comment type="caution">
    <text evidence="1">The sequence shown here is derived from an EMBL/GenBank/DDBJ whole genome shotgun (WGS) entry which is preliminary data.</text>
</comment>
<gene>
    <name evidence="1" type="ORF">LECACI_7A000752</name>
</gene>
<sequence length="181" mass="20594">MPRNKPHLQLALYARPKHPGSYHYAFFVAPKNGQAPATKHHVKNTWQVDDSGGMTQPWRYENVVVTDISTELRLLARFVIAKVSASSPDQVQGILESVPVDNAELGAREFSCRTWIRDAFEELRRHGAITTGKLESWEDVQREALEYLEKKRRQGRWESSWKGVGGDIPLMDLIGGREVVE</sequence>
<proteinExistence type="predicted"/>
<dbReference type="EMBL" id="CAVMBE010000002">
    <property type="protein sequence ID" value="CAK3794073.1"/>
    <property type="molecule type" value="Genomic_DNA"/>
</dbReference>
<protein>
    <submittedName>
        <fullName evidence="1">Uncharacterized protein</fullName>
    </submittedName>
</protein>
<evidence type="ECO:0000313" key="2">
    <source>
        <dbReference type="Proteomes" id="UP001296104"/>
    </source>
</evidence>
<evidence type="ECO:0000313" key="1">
    <source>
        <dbReference type="EMBL" id="CAK3794073.1"/>
    </source>
</evidence>
<dbReference type="Pfam" id="PF21858">
    <property type="entry name" value="DUF6914"/>
    <property type="match status" value="1"/>
</dbReference>
<reference evidence="1" key="1">
    <citation type="submission" date="2023-11" db="EMBL/GenBank/DDBJ databases">
        <authorList>
            <person name="Alioto T."/>
            <person name="Alioto T."/>
            <person name="Gomez Garrido J."/>
        </authorList>
    </citation>
    <scope>NUCLEOTIDE SEQUENCE</scope>
</reference>
<keyword evidence="2" id="KW-1185">Reference proteome</keyword>